<dbReference type="Pfam" id="PF08284">
    <property type="entry name" value="RVP_2"/>
    <property type="match status" value="1"/>
</dbReference>
<keyword evidence="1" id="KW-1133">Transmembrane helix</keyword>
<dbReference type="EMBL" id="AWUE01018253">
    <property type="protein sequence ID" value="OMO81582.1"/>
    <property type="molecule type" value="Genomic_DNA"/>
</dbReference>
<dbReference type="PANTHER" id="PTHR15503">
    <property type="entry name" value="LDOC1 RELATED"/>
    <property type="match status" value="1"/>
</dbReference>
<protein>
    <submittedName>
        <fullName evidence="2">Aspartic peptidase</fullName>
    </submittedName>
</protein>
<dbReference type="PANTHER" id="PTHR15503:SF22">
    <property type="entry name" value="TRANSPOSON TY3-I GAG POLYPROTEIN"/>
    <property type="match status" value="1"/>
</dbReference>
<dbReference type="PROSITE" id="PS00141">
    <property type="entry name" value="ASP_PROTEASE"/>
    <property type="match status" value="1"/>
</dbReference>
<organism evidence="2 3">
    <name type="scientific">Corchorus olitorius</name>
    <dbReference type="NCBI Taxonomy" id="93759"/>
    <lineage>
        <taxon>Eukaryota</taxon>
        <taxon>Viridiplantae</taxon>
        <taxon>Streptophyta</taxon>
        <taxon>Embryophyta</taxon>
        <taxon>Tracheophyta</taxon>
        <taxon>Spermatophyta</taxon>
        <taxon>Magnoliopsida</taxon>
        <taxon>eudicotyledons</taxon>
        <taxon>Gunneridae</taxon>
        <taxon>Pentapetalae</taxon>
        <taxon>rosids</taxon>
        <taxon>malvids</taxon>
        <taxon>Malvales</taxon>
        <taxon>Malvaceae</taxon>
        <taxon>Grewioideae</taxon>
        <taxon>Apeibeae</taxon>
        <taxon>Corchorus</taxon>
    </lineage>
</organism>
<dbReference type="InterPro" id="IPR021109">
    <property type="entry name" value="Peptidase_aspartic_dom_sf"/>
</dbReference>
<dbReference type="STRING" id="93759.A0A1R3IG64"/>
<dbReference type="GO" id="GO:0004190">
    <property type="term" value="F:aspartic-type endopeptidase activity"/>
    <property type="evidence" value="ECO:0007669"/>
    <property type="project" value="InterPro"/>
</dbReference>
<dbReference type="AlphaFoldDB" id="A0A1R3IG64"/>
<evidence type="ECO:0000313" key="3">
    <source>
        <dbReference type="Proteomes" id="UP000187203"/>
    </source>
</evidence>
<gene>
    <name evidence="2" type="ORF">COLO4_23497</name>
</gene>
<feature type="transmembrane region" description="Helical" evidence="1">
    <location>
        <begin position="288"/>
        <end position="310"/>
    </location>
</feature>
<dbReference type="OrthoDB" id="1428943at2759"/>
<dbReference type="Gene3D" id="2.40.70.10">
    <property type="entry name" value="Acid Proteases"/>
    <property type="match status" value="1"/>
</dbReference>
<dbReference type="SUPFAM" id="SSF50630">
    <property type="entry name" value="Acid proteases"/>
    <property type="match status" value="1"/>
</dbReference>
<sequence>MKGCERSCRAVHLLLGSFCKQQLIKLLKSSEASFRRLGASDPKLVIKTSCIQLGFFPANEEESADDIPNTDGSLSLSLASLPLPPEPQLFPEIDPSDFQVSLHGLYGHSSLNTLKLVGEIAGYQFSILVDSGSTHNLIQPRLARFLQLPIQPAPPFAVTVGNGETLHCLGQVTDLRMGLQGHNFLLDLYLLEVRGADIILGIQWLSQLGPVLADFADLTLTFLHEGSLITLAGQPKIKPTVASYQQVKRLAQSDGIEMAQLLTLSAADNASSQSSSIHPQIQALLQQYSAVFVTPKGFLPFALVTIIYIYY</sequence>
<dbReference type="CDD" id="cd00303">
    <property type="entry name" value="retropepsin_like"/>
    <property type="match status" value="1"/>
</dbReference>
<proteinExistence type="predicted"/>
<keyword evidence="1" id="KW-0472">Membrane</keyword>
<reference evidence="3" key="1">
    <citation type="submission" date="2013-09" db="EMBL/GenBank/DDBJ databases">
        <title>Corchorus olitorius genome sequencing.</title>
        <authorList>
            <person name="Alam M."/>
            <person name="Haque M.S."/>
            <person name="Islam M.S."/>
            <person name="Emdad E.M."/>
            <person name="Islam M.M."/>
            <person name="Ahmed B."/>
            <person name="Halim A."/>
            <person name="Hossen Q.M.M."/>
            <person name="Hossain M.Z."/>
            <person name="Ahmed R."/>
            <person name="Khan M.M."/>
            <person name="Islam R."/>
            <person name="Rashid M.M."/>
            <person name="Khan S.A."/>
            <person name="Rahman M.S."/>
            <person name="Alam M."/>
            <person name="Yahiya A.S."/>
            <person name="Khan M.S."/>
            <person name="Azam M.S."/>
            <person name="Haque T."/>
            <person name="Lashkar M.Z.H."/>
            <person name="Akhand A.I."/>
            <person name="Morshed G."/>
            <person name="Roy S."/>
            <person name="Uddin K.S."/>
            <person name="Rabeya T."/>
            <person name="Hossain A.S."/>
            <person name="Chowdhury A."/>
            <person name="Snigdha A.R."/>
            <person name="Mortoza M.S."/>
            <person name="Matin S.A."/>
            <person name="Hoque S.M.E."/>
            <person name="Islam M.K."/>
            <person name="Roy D.K."/>
            <person name="Haider R."/>
            <person name="Moosa M.M."/>
            <person name="Elias S.M."/>
            <person name="Hasan A.M."/>
            <person name="Jahan S."/>
            <person name="Shafiuddin M."/>
            <person name="Mahmood N."/>
            <person name="Shommy N.S."/>
        </authorList>
    </citation>
    <scope>NUCLEOTIDE SEQUENCE [LARGE SCALE GENOMIC DNA]</scope>
    <source>
        <strain evidence="3">cv. O-4</strain>
    </source>
</reference>
<dbReference type="GO" id="GO:0006508">
    <property type="term" value="P:proteolysis"/>
    <property type="evidence" value="ECO:0007669"/>
    <property type="project" value="InterPro"/>
</dbReference>
<name>A0A1R3IG64_9ROSI</name>
<keyword evidence="3" id="KW-1185">Reference proteome</keyword>
<evidence type="ECO:0000313" key="2">
    <source>
        <dbReference type="EMBL" id="OMO81582.1"/>
    </source>
</evidence>
<keyword evidence="1" id="KW-0812">Transmembrane</keyword>
<accession>A0A1R3IG64</accession>
<dbReference type="InterPro" id="IPR032567">
    <property type="entry name" value="RTL1-rel"/>
</dbReference>
<evidence type="ECO:0000256" key="1">
    <source>
        <dbReference type="SAM" id="Phobius"/>
    </source>
</evidence>
<dbReference type="InterPro" id="IPR001969">
    <property type="entry name" value="Aspartic_peptidase_AS"/>
</dbReference>
<comment type="caution">
    <text evidence="2">The sequence shown here is derived from an EMBL/GenBank/DDBJ whole genome shotgun (WGS) entry which is preliminary data.</text>
</comment>
<dbReference type="Proteomes" id="UP000187203">
    <property type="component" value="Unassembled WGS sequence"/>
</dbReference>